<feature type="non-terminal residue" evidence="1">
    <location>
        <position position="101"/>
    </location>
</feature>
<dbReference type="Proteomes" id="UP000006514">
    <property type="component" value="Unassembled WGS sequence"/>
</dbReference>
<accession>J0WM55</accession>
<proteinExistence type="predicted"/>
<keyword evidence="2" id="KW-1185">Reference proteome</keyword>
<reference evidence="2" key="1">
    <citation type="journal article" date="2012" name="Science">
        <title>The Paleozoic origin of enzymatic lignin decomposition reconstructed from 31 fungal genomes.</title>
        <authorList>
            <person name="Floudas D."/>
            <person name="Binder M."/>
            <person name="Riley R."/>
            <person name="Barry K."/>
            <person name="Blanchette R.A."/>
            <person name="Henrissat B."/>
            <person name="Martinez A.T."/>
            <person name="Otillar R."/>
            <person name="Spatafora J.W."/>
            <person name="Yadav J.S."/>
            <person name="Aerts A."/>
            <person name="Benoit I."/>
            <person name="Boyd A."/>
            <person name="Carlson A."/>
            <person name="Copeland A."/>
            <person name="Coutinho P.M."/>
            <person name="de Vries R.P."/>
            <person name="Ferreira P."/>
            <person name="Findley K."/>
            <person name="Foster B."/>
            <person name="Gaskell J."/>
            <person name="Glotzer D."/>
            <person name="Gorecki P."/>
            <person name="Heitman J."/>
            <person name="Hesse C."/>
            <person name="Hori C."/>
            <person name="Igarashi K."/>
            <person name="Jurgens J.A."/>
            <person name="Kallen N."/>
            <person name="Kersten P."/>
            <person name="Kohler A."/>
            <person name="Kuees U."/>
            <person name="Kumar T.K.A."/>
            <person name="Kuo A."/>
            <person name="LaButti K."/>
            <person name="Larrondo L.F."/>
            <person name="Lindquist E."/>
            <person name="Ling A."/>
            <person name="Lombard V."/>
            <person name="Lucas S."/>
            <person name="Lundell T."/>
            <person name="Martin R."/>
            <person name="McLaughlin D.J."/>
            <person name="Morgenstern I."/>
            <person name="Morin E."/>
            <person name="Murat C."/>
            <person name="Nagy L.G."/>
            <person name="Nolan M."/>
            <person name="Ohm R.A."/>
            <person name="Patyshakuliyeva A."/>
            <person name="Rokas A."/>
            <person name="Ruiz-Duenas F.J."/>
            <person name="Sabat G."/>
            <person name="Salamov A."/>
            <person name="Samejima M."/>
            <person name="Schmutz J."/>
            <person name="Slot J.C."/>
            <person name="St John F."/>
            <person name="Stenlid J."/>
            <person name="Sun H."/>
            <person name="Sun S."/>
            <person name="Syed K."/>
            <person name="Tsang A."/>
            <person name="Wiebenga A."/>
            <person name="Young D."/>
            <person name="Pisabarro A."/>
            <person name="Eastwood D.C."/>
            <person name="Martin F."/>
            <person name="Cullen D."/>
            <person name="Grigoriev I.V."/>
            <person name="Hibbett D.S."/>
        </authorList>
    </citation>
    <scope>NUCLEOTIDE SEQUENCE [LARGE SCALE GENOMIC DNA]</scope>
    <source>
        <strain evidence="2">TFB10046</strain>
    </source>
</reference>
<dbReference type="EMBL" id="JH688242">
    <property type="protein sequence ID" value="EJD33413.1"/>
    <property type="molecule type" value="Genomic_DNA"/>
</dbReference>
<gene>
    <name evidence="1" type="ORF">AURDEDRAFT_177504</name>
</gene>
<sequence>MTLSAAKRWNKLDGTAKAAFLAKWTADPRWSSVTVANGDLKALRADILTDFKLTFPDEASGAGWDDYWENKIRNDRKTKFNTPAVTKKAINKLLDPAKSKK</sequence>
<dbReference type="KEGG" id="adl:AURDEDRAFT_177504"/>
<dbReference type="AlphaFoldDB" id="J0WM55"/>
<dbReference type="InParanoid" id="J0WM55"/>
<organism evidence="1 2">
    <name type="scientific">Auricularia subglabra (strain TFB-10046 / SS5)</name>
    <name type="common">White-rot fungus</name>
    <name type="synonym">Auricularia delicata (strain TFB10046)</name>
    <dbReference type="NCBI Taxonomy" id="717982"/>
    <lineage>
        <taxon>Eukaryota</taxon>
        <taxon>Fungi</taxon>
        <taxon>Dikarya</taxon>
        <taxon>Basidiomycota</taxon>
        <taxon>Agaricomycotina</taxon>
        <taxon>Agaricomycetes</taxon>
        <taxon>Auriculariales</taxon>
        <taxon>Auriculariaceae</taxon>
        <taxon>Auricularia</taxon>
    </lineage>
</organism>
<evidence type="ECO:0000313" key="1">
    <source>
        <dbReference type="EMBL" id="EJD33413.1"/>
    </source>
</evidence>
<name>J0WM55_AURST</name>
<protein>
    <submittedName>
        <fullName evidence="1">Uncharacterized protein</fullName>
    </submittedName>
</protein>
<evidence type="ECO:0000313" key="2">
    <source>
        <dbReference type="Proteomes" id="UP000006514"/>
    </source>
</evidence>